<dbReference type="AlphaFoldDB" id="A0AAV3Z1D8"/>
<protein>
    <submittedName>
        <fullName evidence="4">Arylsulfatase b</fullName>
    </submittedName>
</protein>
<name>A0AAV3Z1D8_9GAST</name>
<gene>
    <name evidence="4" type="ORF">PoB_001485200</name>
</gene>
<dbReference type="SUPFAM" id="SSF53649">
    <property type="entry name" value="Alkaline phosphatase-like"/>
    <property type="match status" value="1"/>
</dbReference>
<sequence length="195" mass="21333">MRGIGFVAGGALNPDRAGKVSKELIHVSDWYPTLVGLAQGSFNGCLPLDGVDQWDTINSGKPSERLILLHNIDPLYPKLGKSLYPNTWDTSVRAAIRSGSYKLITGDPGPGKWTLPPNSTVEQSQETADLKNVWLFNITADPTEHFDLSGGRPEVVKAMLTLLSKINETAVPVRYPPFDPKSNPAFHGDVWGPWK</sequence>
<dbReference type="PANTHER" id="PTHR10342">
    <property type="entry name" value="ARYLSULFATASE"/>
    <property type="match status" value="1"/>
</dbReference>
<dbReference type="Proteomes" id="UP000735302">
    <property type="component" value="Unassembled WGS sequence"/>
</dbReference>
<accession>A0AAV3Z1D8</accession>
<comment type="caution">
    <text evidence="4">The sequence shown here is derived from an EMBL/GenBank/DDBJ whole genome shotgun (WGS) entry which is preliminary data.</text>
</comment>
<dbReference type="GO" id="GO:0046872">
    <property type="term" value="F:metal ion binding"/>
    <property type="evidence" value="ECO:0007669"/>
    <property type="project" value="UniProtKB-KW"/>
</dbReference>
<keyword evidence="2" id="KW-0106">Calcium</keyword>
<evidence type="ECO:0000313" key="5">
    <source>
        <dbReference type="Proteomes" id="UP000735302"/>
    </source>
</evidence>
<evidence type="ECO:0000256" key="2">
    <source>
        <dbReference type="ARBA" id="ARBA00022837"/>
    </source>
</evidence>
<keyword evidence="1" id="KW-0479">Metal-binding</keyword>
<organism evidence="4 5">
    <name type="scientific">Plakobranchus ocellatus</name>
    <dbReference type="NCBI Taxonomy" id="259542"/>
    <lineage>
        <taxon>Eukaryota</taxon>
        <taxon>Metazoa</taxon>
        <taxon>Spiralia</taxon>
        <taxon>Lophotrochozoa</taxon>
        <taxon>Mollusca</taxon>
        <taxon>Gastropoda</taxon>
        <taxon>Heterobranchia</taxon>
        <taxon>Euthyneura</taxon>
        <taxon>Panpulmonata</taxon>
        <taxon>Sacoglossa</taxon>
        <taxon>Placobranchoidea</taxon>
        <taxon>Plakobranchidae</taxon>
        <taxon>Plakobranchus</taxon>
    </lineage>
</organism>
<keyword evidence="3" id="KW-0325">Glycoprotein</keyword>
<dbReference type="InterPro" id="IPR017850">
    <property type="entry name" value="Alkaline_phosphatase_core_sf"/>
</dbReference>
<dbReference type="PANTHER" id="PTHR10342:SF274">
    <property type="entry name" value="ARYLSULFATASE B"/>
    <property type="match status" value="1"/>
</dbReference>
<dbReference type="GO" id="GO:0008484">
    <property type="term" value="F:sulfuric ester hydrolase activity"/>
    <property type="evidence" value="ECO:0007669"/>
    <property type="project" value="InterPro"/>
</dbReference>
<evidence type="ECO:0000256" key="1">
    <source>
        <dbReference type="ARBA" id="ARBA00022723"/>
    </source>
</evidence>
<keyword evidence="5" id="KW-1185">Reference proteome</keyword>
<evidence type="ECO:0000313" key="4">
    <source>
        <dbReference type="EMBL" id="GFN88346.1"/>
    </source>
</evidence>
<evidence type="ECO:0000256" key="3">
    <source>
        <dbReference type="ARBA" id="ARBA00023180"/>
    </source>
</evidence>
<dbReference type="EMBL" id="BLXT01001848">
    <property type="protein sequence ID" value="GFN88346.1"/>
    <property type="molecule type" value="Genomic_DNA"/>
</dbReference>
<reference evidence="4 5" key="1">
    <citation type="journal article" date="2021" name="Elife">
        <title>Chloroplast acquisition without the gene transfer in kleptoplastic sea slugs, Plakobranchus ocellatus.</title>
        <authorList>
            <person name="Maeda T."/>
            <person name="Takahashi S."/>
            <person name="Yoshida T."/>
            <person name="Shimamura S."/>
            <person name="Takaki Y."/>
            <person name="Nagai Y."/>
            <person name="Toyoda A."/>
            <person name="Suzuki Y."/>
            <person name="Arimoto A."/>
            <person name="Ishii H."/>
            <person name="Satoh N."/>
            <person name="Nishiyama T."/>
            <person name="Hasebe M."/>
            <person name="Maruyama T."/>
            <person name="Minagawa J."/>
            <person name="Obokata J."/>
            <person name="Shigenobu S."/>
        </authorList>
    </citation>
    <scope>NUCLEOTIDE SEQUENCE [LARGE SCALE GENOMIC DNA]</scope>
</reference>
<proteinExistence type="predicted"/>
<dbReference type="InterPro" id="IPR047115">
    <property type="entry name" value="ARSB"/>
</dbReference>
<dbReference type="Gene3D" id="3.40.720.10">
    <property type="entry name" value="Alkaline Phosphatase, subunit A"/>
    <property type="match status" value="1"/>
</dbReference>
<dbReference type="Gene3D" id="3.30.1120.10">
    <property type="match status" value="1"/>
</dbReference>